<dbReference type="PANTHER" id="PTHR43581:SF2">
    <property type="entry name" value="EXCINUCLEASE ATPASE SUBUNIT"/>
    <property type="match status" value="1"/>
</dbReference>
<name>A0ABQ0BJM2_9FIRM</name>
<dbReference type="EMBL" id="BAABYW010000002">
    <property type="protein sequence ID" value="GAA6411647.1"/>
    <property type="molecule type" value="Genomic_DNA"/>
</dbReference>
<dbReference type="PANTHER" id="PTHR43581">
    <property type="entry name" value="ATP/GTP PHOSPHATASE"/>
    <property type="match status" value="1"/>
</dbReference>
<dbReference type="Pfam" id="PF13304">
    <property type="entry name" value="AAA_21"/>
    <property type="match status" value="1"/>
</dbReference>
<evidence type="ECO:0000313" key="3">
    <source>
        <dbReference type="Proteomes" id="UP001600943"/>
    </source>
</evidence>
<gene>
    <name evidence="2" type="ORF">K040078D81_57640</name>
</gene>
<accession>A0ABQ0BJM2</accession>
<protein>
    <submittedName>
        <fullName evidence="2">AAA family ATPase</fullName>
    </submittedName>
</protein>
<organism evidence="2 3">
    <name type="scientific">Blautia hominis</name>
    <dbReference type="NCBI Taxonomy" id="2025493"/>
    <lineage>
        <taxon>Bacteria</taxon>
        <taxon>Bacillati</taxon>
        <taxon>Bacillota</taxon>
        <taxon>Clostridia</taxon>
        <taxon>Lachnospirales</taxon>
        <taxon>Lachnospiraceae</taxon>
        <taxon>Blautia</taxon>
    </lineage>
</organism>
<dbReference type="InterPro" id="IPR003959">
    <property type="entry name" value="ATPase_AAA_core"/>
</dbReference>
<dbReference type="InterPro" id="IPR027417">
    <property type="entry name" value="P-loop_NTPase"/>
</dbReference>
<proteinExistence type="predicted"/>
<dbReference type="InterPro" id="IPR051396">
    <property type="entry name" value="Bact_Antivir_Def_Nuclease"/>
</dbReference>
<dbReference type="Proteomes" id="UP001600943">
    <property type="component" value="Unassembled WGS sequence"/>
</dbReference>
<dbReference type="InterPro" id="IPR038729">
    <property type="entry name" value="Rad50/SbcC_AAA"/>
</dbReference>
<dbReference type="Pfam" id="PF13476">
    <property type="entry name" value="AAA_23"/>
    <property type="match status" value="1"/>
</dbReference>
<sequence length="440" mass="50081">MELNMLHIRNYRCFEDTNISLNKHLTLFVGKNGAGKSTILDAIAIAVSSFLCGIEGTVSRNIQKEDARYNFYELNGIIDSQHQFPVEITGYGVCNGKKGLEWTRSLNSAGGKTTLKDAYQIINIAEQMQKQIMIGDAEIILPILSNYGTGRLYAQKKEKRNLKTLQKFNRQVGYLDCMAAESNEKMMLNWFEKMTLKSLQNQQKTGSVEKITQLKVVEEAVCKCFRRISGAKDPVLSFDLDTHRIIMEYKNDAGEKCRFSLNEMSDGYKNTLSMISDIAYRMAVLNPQLGERVLERTPGIILIDEIDLHLHPEWQQTILKDLQNVFPQVQFIVTSHAPAVINSVEKEHIRILDDGQVYMPAEQTYGRDANSILREVMGVGERPEDIQQLLSDFYQFIDRGEVKKAEELLNSIEEIIGSTDPEISGARVTLDFEKMREETQ</sequence>
<dbReference type="InterPro" id="IPR003593">
    <property type="entry name" value="AAA+_ATPase"/>
</dbReference>
<reference evidence="2 3" key="1">
    <citation type="submission" date="2024-04" db="EMBL/GenBank/DDBJ databases">
        <title>Defined microbial consortia suppress multidrug-resistant proinflammatory Enterobacteriaceae via ecological control.</title>
        <authorList>
            <person name="Furuichi M."/>
            <person name="Kawaguchi T."/>
            <person name="Pust M."/>
            <person name="Yasuma K."/>
            <person name="Plichta D."/>
            <person name="Hasegawa N."/>
            <person name="Ohya T."/>
            <person name="Bhattarai S."/>
            <person name="Sasajima S."/>
            <person name="Aoto Y."/>
            <person name="Tuganbaev T."/>
            <person name="Yaginuma M."/>
            <person name="Ueda M."/>
            <person name="Okahashi N."/>
            <person name="Amafuji K."/>
            <person name="Kiridooshi Y."/>
            <person name="Sugita K."/>
            <person name="Strazar M."/>
            <person name="Skelly A."/>
            <person name="Suda W."/>
            <person name="Hattori M."/>
            <person name="Nakamoto N."/>
            <person name="Caballero S."/>
            <person name="Norman J."/>
            <person name="Olle B."/>
            <person name="Tanoue T."/>
            <person name="Arita M."/>
            <person name="Bucci V."/>
            <person name="Atarashi K."/>
            <person name="Xavier R."/>
            <person name="Honda K."/>
        </authorList>
    </citation>
    <scope>NUCLEOTIDE SEQUENCE [LARGE SCALE GENOMIC DNA]</scope>
    <source>
        <strain evidence="3">k04-0078-D8-1</strain>
    </source>
</reference>
<evidence type="ECO:0000259" key="1">
    <source>
        <dbReference type="SMART" id="SM00382"/>
    </source>
</evidence>
<dbReference type="SUPFAM" id="SSF52540">
    <property type="entry name" value="P-loop containing nucleoside triphosphate hydrolases"/>
    <property type="match status" value="1"/>
</dbReference>
<dbReference type="Gene3D" id="3.40.50.300">
    <property type="entry name" value="P-loop containing nucleotide triphosphate hydrolases"/>
    <property type="match status" value="1"/>
</dbReference>
<comment type="caution">
    <text evidence="2">The sequence shown here is derived from an EMBL/GenBank/DDBJ whole genome shotgun (WGS) entry which is preliminary data.</text>
</comment>
<feature type="domain" description="AAA+ ATPase" evidence="1">
    <location>
        <begin position="22"/>
        <end position="355"/>
    </location>
</feature>
<keyword evidence="3" id="KW-1185">Reference proteome</keyword>
<evidence type="ECO:0000313" key="2">
    <source>
        <dbReference type="EMBL" id="GAA6411647.1"/>
    </source>
</evidence>
<dbReference type="RefSeq" id="WP_390410300.1">
    <property type="nucleotide sequence ID" value="NZ_BAABYW010000002.1"/>
</dbReference>
<dbReference type="SMART" id="SM00382">
    <property type="entry name" value="AAA"/>
    <property type="match status" value="1"/>
</dbReference>